<accession>A0A367ZNL9</accession>
<evidence type="ECO:0000313" key="1">
    <source>
        <dbReference type="EMBL" id="RCK79626.1"/>
    </source>
</evidence>
<organism evidence="1 2">
    <name type="scientific">Candidatus Ozemobacter sibiricus</name>
    <dbReference type="NCBI Taxonomy" id="2268124"/>
    <lineage>
        <taxon>Bacteria</taxon>
        <taxon>Candidatus Ozemobacteria</taxon>
        <taxon>Candidatus Ozemobacterales</taxon>
        <taxon>Candidatus Ozemobacteraceae</taxon>
        <taxon>Candidatus Ozemobacter</taxon>
    </lineage>
</organism>
<dbReference type="AlphaFoldDB" id="A0A367ZNL9"/>
<gene>
    <name evidence="1" type="ORF">OZSIB_4098</name>
</gene>
<proteinExistence type="predicted"/>
<name>A0A367ZNL9_9BACT</name>
<dbReference type="Proteomes" id="UP000252355">
    <property type="component" value="Unassembled WGS sequence"/>
</dbReference>
<evidence type="ECO:0000313" key="2">
    <source>
        <dbReference type="Proteomes" id="UP000252355"/>
    </source>
</evidence>
<comment type="caution">
    <text evidence="1">The sequence shown here is derived from an EMBL/GenBank/DDBJ whole genome shotgun (WGS) entry which is preliminary data.</text>
</comment>
<protein>
    <submittedName>
        <fullName evidence="1">Uncharacterized protein</fullName>
    </submittedName>
</protein>
<sequence>MFLFLWLWQVFMQSKTLVVGGQRELEMTNLARSFAAQARSFRAGLLPAVFEPEILHPPTDPEQPIVLPGPGRRHQIFLPPWDAKSFQLSYTIVPMTVPPSPSGKVHTAMLVSLLIATPNNAGEIATFTYPVVVIDE</sequence>
<dbReference type="EMBL" id="QOQW01000011">
    <property type="protein sequence ID" value="RCK79626.1"/>
    <property type="molecule type" value="Genomic_DNA"/>
</dbReference>
<reference evidence="1 2" key="1">
    <citation type="submission" date="2018-05" db="EMBL/GenBank/DDBJ databases">
        <title>A metagenomic window into the 2 km-deep terrestrial subsurface aquifer revealed taxonomically and functionally diverse microbial community comprising novel uncultured bacterial lineages.</title>
        <authorList>
            <person name="Kadnikov V.V."/>
            <person name="Mardanov A.V."/>
            <person name="Beletsky A.V."/>
            <person name="Banks D."/>
            <person name="Pimenov N.V."/>
            <person name="Frank Y.A."/>
            <person name="Karnachuk O.V."/>
            <person name="Ravin N.V."/>
        </authorList>
    </citation>
    <scope>NUCLEOTIDE SEQUENCE [LARGE SCALE GENOMIC DNA]</scope>
    <source>
        <strain evidence="1">BY5</strain>
    </source>
</reference>